<evidence type="ECO:0000313" key="3">
    <source>
        <dbReference type="Proteomes" id="UP001175228"/>
    </source>
</evidence>
<dbReference type="Proteomes" id="UP001175228">
    <property type="component" value="Unassembled WGS sequence"/>
</dbReference>
<gene>
    <name evidence="2" type="ORF">EDD18DRAFT_1337363</name>
</gene>
<feature type="region of interest" description="Disordered" evidence="1">
    <location>
        <begin position="1"/>
        <end position="28"/>
    </location>
</feature>
<dbReference type="EMBL" id="JAUEPU010000086">
    <property type="protein sequence ID" value="KAK0479852.1"/>
    <property type="molecule type" value="Genomic_DNA"/>
</dbReference>
<evidence type="ECO:0000313" key="2">
    <source>
        <dbReference type="EMBL" id="KAK0479852.1"/>
    </source>
</evidence>
<organism evidence="2 3">
    <name type="scientific">Armillaria luteobubalina</name>
    <dbReference type="NCBI Taxonomy" id="153913"/>
    <lineage>
        <taxon>Eukaryota</taxon>
        <taxon>Fungi</taxon>
        <taxon>Dikarya</taxon>
        <taxon>Basidiomycota</taxon>
        <taxon>Agaricomycotina</taxon>
        <taxon>Agaricomycetes</taxon>
        <taxon>Agaricomycetidae</taxon>
        <taxon>Agaricales</taxon>
        <taxon>Marasmiineae</taxon>
        <taxon>Physalacriaceae</taxon>
        <taxon>Armillaria</taxon>
    </lineage>
</organism>
<feature type="region of interest" description="Disordered" evidence="1">
    <location>
        <begin position="144"/>
        <end position="172"/>
    </location>
</feature>
<accession>A0AA39P934</accession>
<reference evidence="2" key="1">
    <citation type="submission" date="2023-06" db="EMBL/GenBank/DDBJ databases">
        <authorList>
            <consortium name="Lawrence Berkeley National Laboratory"/>
            <person name="Ahrendt S."/>
            <person name="Sahu N."/>
            <person name="Indic B."/>
            <person name="Wong-Bajracharya J."/>
            <person name="Merenyi Z."/>
            <person name="Ke H.-M."/>
            <person name="Monk M."/>
            <person name="Kocsube S."/>
            <person name="Drula E."/>
            <person name="Lipzen A."/>
            <person name="Balint B."/>
            <person name="Henrissat B."/>
            <person name="Andreopoulos B."/>
            <person name="Martin F.M."/>
            <person name="Harder C.B."/>
            <person name="Rigling D."/>
            <person name="Ford K.L."/>
            <person name="Foster G.D."/>
            <person name="Pangilinan J."/>
            <person name="Papanicolaou A."/>
            <person name="Barry K."/>
            <person name="LaButti K."/>
            <person name="Viragh M."/>
            <person name="Koriabine M."/>
            <person name="Yan M."/>
            <person name="Riley R."/>
            <person name="Champramary S."/>
            <person name="Plett K.L."/>
            <person name="Tsai I.J."/>
            <person name="Slot J."/>
            <person name="Sipos G."/>
            <person name="Plett J."/>
            <person name="Nagy L.G."/>
            <person name="Grigoriev I.V."/>
        </authorList>
    </citation>
    <scope>NUCLEOTIDE SEQUENCE</scope>
    <source>
        <strain evidence="2">HWK02</strain>
    </source>
</reference>
<name>A0AA39P934_9AGAR</name>
<feature type="compositionally biased region" description="Polar residues" evidence="1">
    <location>
        <begin position="144"/>
        <end position="153"/>
    </location>
</feature>
<proteinExistence type="predicted"/>
<comment type="caution">
    <text evidence="2">The sequence shown here is derived from an EMBL/GenBank/DDBJ whole genome shotgun (WGS) entry which is preliminary data.</text>
</comment>
<evidence type="ECO:0000256" key="1">
    <source>
        <dbReference type="SAM" id="MobiDB-lite"/>
    </source>
</evidence>
<keyword evidence="3" id="KW-1185">Reference proteome</keyword>
<dbReference type="AlphaFoldDB" id="A0AA39P934"/>
<protein>
    <submittedName>
        <fullName evidence="2">Uncharacterized protein</fullName>
    </submittedName>
</protein>
<sequence length="251" mass="27495">MDIKPGQIPLTRQPGFPKQRARSPSGVKEAVRVRIPPAEIQPETSSLRFAIVDHRSCGFAKRSSLFQVESSPAQASGNSDGNSELCVRMFVAFALFLREKLCVDVHTCACMRNGAYYSRTRVFHEAEASISRCRGRQYKNQIQDLSHSKTNWSRRPVGRSPGQPDPASALHTDSLLGSNLTERRDTYGTGGYGLEHFTQTVEASLRTGRAALSAGENSWAPSDSYVNVTNWTSINGLGVEVLYKGGIGTIT</sequence>